<keyword evidence="3" id="KW-1185">Reference proteome</keyword>
<dbReference type="Proteomes" id="UP000579281">
    <property type="component" value="Unassembled WGS sequence"/>
</dbReference>
<feature type="transmembrane region" description="Helical" evidence="1">
    <location>
        <begin position="37"/>
        <end position="63"/>
    </location>
</feature>
<evidence type="ECO:0000313" key="2">
    <source>
        <dbReference type="EMBL" id="MBB6218563.1"/>
    </source>
</evidence>
<evidence type="ECO:0000256" key="1">
    <source>
        <dbReference type="SAM" id="Phobius"/>
    </source>
</evidence>
<evidence type="ECO:0000313" key="3">
    <source>
        <dbReference type="Proteomes" id="UP000579281"/>
    </source>
</evidence>
<feature type="transmembrane region" description="Helical" evidence="1">
    <location>
        <begin position="99"/>
        <end position="121"/>
    </location>
</feature>
<dbReference type="EMBL" id="JACHEN010000041">
    <property type="protein sequence ID" value="MBB6218563.1"/>
    <property type="molecule type" value="Genomic_DNA"/>
</dbReference>
<comment type="caution">
    <text evidence="2">The sequence shown here is derived from an EMBL/GenBank/DDBJ whole genome shotgun (WGS) entry which is preliminary data.</text>
</comment>
<accession>A0A841KZ08</accession>
<keyword evidence="1" id="KW-0472">Membrane</keyword>
<organism evidence="2 3">
    <name type="scientific">Anaerosolibacter carboniphilus</name>
    <dbReference type="NCBI Taxonomy" id="1417629"/>
    <lineage>
        <taxon>Bacteria</taxon>
        <taxon>Bacillati</taxon>
        <taxon>Bacillota</taxon>
        <taxon>Clostridia</taxon>
        <taxon>Peptostreptococcales</taxon>
        <taxon>Thermotaleaceae</taxon>
        <taxon>Anaerosolibacter</taxon>
    </lineage>
</organism>
<feature type="transmembrane region" description="Helical" evidence="1">
    <location>
        <begin position="75"/>
        <end position="93"/>
    </location>
</feature>
<gene>
    <name evidence="2" type="ORF">HNQ80_004737</name>
</gene>
<dbReference type="Gene3D" id="1.10.1760.20">
    <property type="match status" value="1"/>
</dbReference>
<dbReference type="RefSeq" id="WP_184313145.1">
    <property type="nucleotide sequence ID" value="NZ_JACHEN010000041.1"/>
</dbReference>
<keyword evidence="1" id="KW-0812">Transmembrane</keyword>
<keyword evidence="1" id="KW-1133">Transmembrane helix</keyword>
<evidence type="ECO:0008006" key="4">
    <source>
        <dbReference type="Google" id="ProtNLM"/>
    </source>
</evidence>
<name>A0A841KZ08_9FIRM</name>
<sequence length="171" mass="18288">MNQGTQKITRIGILLALTLAIQLMTLPQLITGTAINAMLLISASTVGVVPAMMIGCITPIVALMVGIMKTPMAPVIPFIIGANAALVLVYGYIQNRNKYMAIILAAAGKFLVLWAAVKWILISMLPGPLWEKVAITFGITQLFTALGGGVIALAVVPFLHNYLNKENQMKL</sequence>
<feature type="transmembrane region" description="Helical" evidence="1">
    <location>
        <begin position="12"/>
        <end position="31"/>
    </location>
</feature>
<feature type="transmembrane region" description="Helical" evidence="1">
    <location>
        <begin position="133"/>
        <end position="159"/>
    </location>
</feature>
<protein>
    <recommendedName>
        <fullName evidence="4">ECF transporter S component</fullName>
    </recommendedName>
</protein>
<dbReference type="AlphaFoldDB" id="A0A841KZ08"/>
<reference evidence="2 3" key="1">
    <citation type="submission" date="2020-08" db="EMBL/GenBank/DDBJ databases">
        <title>Genomic Encyclopedia of Type Strains, Phase IV (KMG-IV): sequencing the most valuable type-strain genomes for metagenomic binning, comparative biology and taxonomic classification.</title>
        <authorList>
            <person name="Goeker M."/>
        </authorList>
    </citation>
    <scope>NUCLEOTIDE SEQUENCE [LARGE SCALE GENOMIC DNA]</scope>
    <source>
        <strain evidence="2 3">DSM 103526</strain>
    </source>
</reference>
<proteinExistence type="predicted"/>